<evidence type="ECO:0000256" key="2">
    <source>
        <dbReference type="SAM" id="SignalP"/>
    </source>
</evidence>
<dbReference type="Proteomes" id="UP000515734">
    <property type="component" value="Chromosome"/>
</dbReference>
<feature type="compositionally biased region" description="Basic and acidic residues" evidence="1">
    <location>
        <begin position="312"/>
        <end position="322"/>
    </location>
</feature>
<evidence type="ECO:0000313" key="4">
    <source>
        <dbReference type="Proteomes" id="UP000515734"/>
    </source>
</evidence>
<gene>
    <name evidence="3" type="ORF">NIIDNTM18_39020</name>
</gene>
<feature type="region of interest" description="Disordered" evidence="1">
    <location>
        <begin position="290"/>
        <end position="409"/>
    </location>
</feature>
<organism evidence="3 4">
    <name type="scientific">Mycolicibacterium litorale</name>
    <dbReference type="NCBI Taxonomy" id="758802"/>
    <lineage>
        <taxon>Bacteria</taxon>
        <taxon>Bacillati</taxon>
        <taxon>Actinomycetota</taxon>
        <taxon>Actinomycetes</taxon>
        <taxon>Mycobacteriales</taxon>
        <taxon>Mycobacteriaceae</taxon>
        <taxon>Mycolicibacterium</taxon>
    </lineage>
</organism>
<name>A0A6S6P7N4_9MYCO</name>
<evidence type="ECO:0008006" key="5">
    <source>
        <dbReference type="Google" id="ProtNLM"/>
    </source>
</evidence>
<protein>
    <recommendedName>
        <fullName evidence="5">PE-PGRS family protein</fullName>
    </recommendedName>
</protein>
<evidence type="ECO:0000256" key="1">
    <source>
        <dbReference type="SAM" id="MobiDB-lite"/>
    </source>
</evidence>
<feature type="chain" id="PRO_5038896307" description="PE-PGRS family protein" evidence="2">
    <location>
        <begin position="23"/>
        <end position="409"/>
    </location>
</feature>
<keyword evidence="2" id="KW-0732">Signal</keyword>
<proteinExistence type="predicted"/>
<feature type="signal peptide" evidence="2">
    <location>
        <begin position="1"/>
        <end position="22"/>
    </location>
</feature>
<evidence type="ECO:0000313" key="3">
    <source>
        <dbReference type="EMBL" id="BCI54624.1"/>
    </source>
</evidence>
<dbReference type="EMBL" id="AP023287">
    <property type="protein sequence ID" value="BCI54624.1"/>
    <property type="molecule type" value="Genomic_DNA"/>
</dbReference>
<accession>A0A6S6P7N4</accession>
<dbReference type="AlphaFoldDB" id="A0A6S6P7N4"/>
<sequence>MQLAARPYLATGVALVGASAIALSPVAPPMPDVSEVVSRAVAPAALANPFGPVFDNTVTNIEKLVAAVVANPAPILTQVIENQIASAAVLGGIGRDYVENFVGFLTGTGEGVTFPGQLRDAFEALEDGDYGLGFGYLAALPFLFLTAGNVFGTLGDVIPQIGAVLAQPFTNLGAAITAATNPQNLLPALLGVTQLTTGTAQAFGEGLEGVASAVRTGDLVAVVNAVLETVADTVDTFVNDGLLASSSVDPFANGVIGGLLWLRNAVAQAIAPQPTATLATEQARIGAVDELPSPEPTVITVSTASDDDETEGSEKSADRVTAAEEPSDDESADVADELTDDELTEEEAVTEDELTEEEAVAEDQEAAEETSADQEEEAAADEAGEPEQSEGDADSTEGSEGGDSENSDA</sequence>
<reference evidence="3 4" key="1">
    <citation type="submission" date="2020-07" db="EMBL/GenBank/DDBJ databases">
        <title>Complete genome sequence of Mycolicibacterium litorale like strain isolated from cardiac implantable electronic device infection.</title>
        <authorList>
            <person name="Fukano H."/>
            <person name="Miyama H."/>
            <person name="Hoshino Y."/>
        </authorList>
    </citation>
    <scope>NUCLEOTIDE SEQUENCE [LARGE SCALE GENOMIC DNA]</scope>
    <source>
        <strain evidence="3 4">NIIDNTM18</strain>
    </source>
</reference>
<feature type="compositionally biased region" description="Acidic residues" evidence="1">
    <location>
        <begin position="325"/>
        <end position="409"/>
    </location>
</feature>
<dbReference type="RefSeq" id="WP_185292515.1">
    <property type="nucleotide sequence ID" value="NZ_AP023287.1"/>
</dbReference>